<dbReference type="Pfam" id="PF01618">
    <property type="entry name" value="MotA_ExbB"/>
    <property type="match status" value="1"/>
</dbReference>
<keyword evidence="4 9" id="KW-0812">Transmembrane</keyword>
<evidence type="ECO:0000256" key="6">
    <source>
        <dbReference type="ARBA" id="ARBA00022989"/>
    </source>
</evidence>
<feature type="transmembrane region" description="Helical" evidence="9">
    <location>
        <begin position="178"/>
        <end position="203"/>
    </location>
</feature>
<reference evidence="11 12" key="1">
    <citation type="submission" date="2013-08" db="EMBL/GenBank/DDBJ databases">
        <authorList>
            <person name="Durkin A.S."/>
            <person name="Haft D.R."/>
            <person name="McCorrison J."/>
            <person name="Torralba M."/>
            <person name="Gillis M."/>
            <person name="Haft D.H."/>
            <person name="Methe B."/>
            <person name="Sutton G."/>
            <person name="Nelson K.E."/>
        </authorList>
    </citation>
    <scope>NUCLEOTIDE SEQUENCE [LARGE SCALE GENOMIC DNA]</scope>
    <source>
        <strain evidence="11 12">F0067</strain>
    </source>
</reference>
<evidence type="ECO:0000256" key="8">
    <source>
        <dbReference type="RuleBase" id="RU004057"/>
    </source>
</evidence>
<dbReference type="PANTHER" id="PTHR30625:SF15">
    <property type="entry name" value="BIOPOLYMER TRANSPORT PROTEIN EXBB"/>
    <property type="match status" value="1"/>
</dbReference>
<comment type="caution">
    <text evidence="11">The sequence shown here is derived from an EMBL/GenBank/DDBJ whole genome shotgun (WGS) entry which is preliminary data.</text>
</comment>
<evidence type="ECO:0000256" key="4">
    <source>
        <dbReference type="ARBA" id="ARBA00022692"/>
    </source>
</evidence>
<evidence type="ECO:0000259" key="10">
    <source>
        <dbReference type="Pfam" id="PF01618"/>
    </source>
</evidence>
<dbReference type="Proteomes" id="UP000016648">
    <property type="component" value="Unassembled WGS sequence"/>
</dbReference>
<feature type="domain" description="MotA/TolQ/ExbB proton channel" evidence="10">
    <location>
        <begin position="149"/>
        <end position="256"/>
    </location>
</feature>
<keyword evidence="2 8" id="KW-0813">Transport</keyword>
<name>U2QMP2_9BACT</name>
<organism evidence="11 12">
    <name type="scientific">Segatella baroniae F0067</name>
    <dbReference type="NCBI Taxonomy" id="1115809"/>
    <lineage>
        <taxon>Bacteria</taxon>
        <taxon>Pseudomonadati</taxon>
        <taxon>Bacteroidota</taxon>
        <taxon>Bacteroidia</taxon>
        <taxon>Bacteroidales</taxon>
        <taxon>Prevotellaceae</taxon>
        <taxon>Segatella</taxon>
    </lineage>
</organism>
<keyword evidence="5 8" id="KW-0653">Protein transport</keyword>
<feature type="transmembrane region" description="Helical" evidence="9">
    <location>
        <begin position="21"/>
        <end position="39"/>
    </location>
</feature>
<evidence type="ECO:0000256" key="3">
    <source>
        <dbReference type="ARBA" id="ARBA00022475"/>
    </source>
</evidence>
<evidence type="ECO:0000256" key="2">
    <source>
        <dbReference type="ARBA" id="ARBA00022448"/>
    </source>
</evidence>
<accession>U2QMP2</accession>
<dbReference type="PATRIC" id="fig|1115809.3.peg.648"/>
<feature type="transmembrane region" description="Helical" evidence="9">
    <location>
        <begin position="65"/>
        <end position="84"/>
    </location>
</feature>
<evidence type="ECO:0000256" key="1">
    <source>
        <dbReference type="ARBA" id="ARBA00004651"/>
    </source>
</evidence>
<evidence type="ECO:0000256" key="9">
    <source>
        <dbReference type="SAM" id="Phobius"/>
    </source>
</evidence>
<comment type="similarity">
    <text evidence="8">Belongs to the exbB/tolQ family.</text>
</comment>
<evidence type="ECO:0000313" key="12">
    <source>
        <dbReference type="Proteomes" id="UP000016648"/>
    </source>
</evidence>
<dbReference type="EMBL" id="AWEY01000008">
    <property type="protein sequence ID" value="ERK40057.1"/>
    <property type="molecule type" value="Genomic_DNA"/>
</dbReference>
<feature type="transmembrane region" description="Helical" evidence="9">
    <location>
        <begin position="223"/>
        <end position="244"/>
    </location>
</feature>
<keyword evidence="12" id="KW-1185">Reference proteome</keyword>
<evidence type="ECO:0000256" key="5">
    <source>
        <dbReference type="ARBA" id="ARBA00022927"/>
    </source>
</evidence>
<evidence type="ECO:0000313" key="11">
    <source>
        <dbReference type="EMBL" id="ERK40057.1"/>
    </source>
</evidence>
<evidence type="ECO:0000256" key="7">
    <source>
        <dbReference type="ARBA" id="ARBA00023136"/>
    </source>
</evidence>
<dbReference type="RefSeq" id="WP_021589186.1">
    <property type="nucleotide sequence ID" value="NZ_AWEY01000008.1"/>
</dbReference>
<keyword evidence="6 9" id="KW-1133">Transmembrane helix</keyword>
<dbReference type="PANTHER" id="PTHR30625">
    <property type="entry name" value="PROTEIN TOLQ"/>
    <property type="match status" value="1"/>
</dbReference>
<dbReference type="GO" id="GO:0017038">
    <property type="term" value="P:protein import"/>
    <property type="evidence" value="ECO:0007669"/>
    <property type="project" value="TreeGrafter"/>
</dbReference>
<gene>
    <name evidence="11" type="ORF">HMPREF9135_0173</name>
</gene>
<comment type="subcellular location">
    <subcellularLocation>
        <location evidence="1">Cell membrane</location>
        <topology evidence="1">Multi-pass membrane protein</topology>
    </subcellularLocation>
    <subcellularLocation>
        <location evidence="8">Membrane</location>
        <topology evidence="8">Multi-pass membrane protein</topology>
    </subcellularLocation>
</comment>
<sequence>MATTTAAPKKKSQGFQGVRHAFIIIVLAFIVGWAFYNFFLGDPANFANGDRDGHPLNMLGTVYKGGWVVPIILGLLCTVIAMSVERTLAIRACSGTGNVTKFTENVKAALKAGDIAKAEELCNKQKGSVANVVLADLKSYKEMENATMGLKEKVSTIQNAHEEATALEMPTMTMNLPIIATIVTLGTLTALFGTVLGMIRSFAALAAGGGADSMALSTGISEALVNTASGIATSWVSVVSYNYFTNKIDKLTFAMDEIGYTIAHTYEDKHPEA</sequence>
<proteinExistence type="inferred from homology"/>
<dbReference type="InterPro" id="IPR050790">
    <property type="entry name" value="ExbB/TolQ_transport"/>
</dbReference>
<protein>
    <submittedName>
        <fullName evidence="11">Transporter, MotA/TolQ/ExbB proton channel family protein</fullName>
    </submittedName>
</protein>
<dbReference type="GO" id="GO:0005886">
    <property type="term" value="C:plasma membrane"/>
    <property type="evidence" value="ECO:0007669"/>
    <property type="project" value="UniProtKB-SubCell"/>
</dbReference>
<dbReference type="InterPro" id="IPR002898">
    <property type="entry name" value="MotA_ExbB_proton_chnl"/>
</dbReference>
<dbReference type="AlphaFoldDB" id="U2QMP2"/>
<keyword evidence="3" id="KW-1003">Cell membrane</keyword>
<keyword evidence="7 9" id="KW-0472">Membrane</keyword>